<evidence type="ECO:0008006" key="4">
    <source>
        <dbReference type="Google" id="ProtNLM"/>
    </source>
</evidence>
<feature type="transmembrane region" description="Helical" evidence="1">
    <location>
        <begin position="12"/>
        <end position="33"/>
    </location>
</feature>
<protein>
    <recommendedName>
        <fullName evidence="4">PH (Pleckstrin Homology) domain-containing protein</fullName>
    </recommendedName>
</protein>
<reference evidence="3" key="1">
    <citation type="journal article" date="2019" name="Int. J. Syst. Evol. Microbiol.">
        <title>The Global Catalogue of Microorganisms (GCM) 10K type strain sequencing project: providing services to taxonomists for standard genome sequencing and annotation.</title>
        <authorList>
            <consortium name="The Broad Institute Genomics Platform"/>
            <consortium name="The Broad Institute Genome Sequencing Center for Infectious Disease"/>
            <person name="Wu L."/>
            <person name="Ma J."/>
        </authorList>
    </citation>
    <scope>NUCLEOTIDE SEQUENCE [LARGE SCALE GENOMIC DNA]</scope>
    <source>
        <strain evidence="3">JCM 16704</strain>
    </source>
</reference>
<proteinExistence type="predicted"/>
<evidence type="ECO:0000313" key="2">
    <source>
        <dbReference type="EMBL" id="GAA4146553.1"/>
    </source>
</evidence>
<name>A0ABP7Z3M5_9SPHI</name>
<evidence type="ECO:0000256" key="1">
    <source>
        <dbReference type="SAM" id="Phobius"/>
    </source>
</evidence>
<dbReference type="RefSeq" id="WP_344675760.1">
    <property type="nucleotide sequence ID" value="NZ_BAAAZI010000012.1"/>
</dbReference>
<accession>A0ABP7Z3M5</accession>
<sequence length="142" mass="16204">MTFQINTLHRGRFIWILLAGLFAAGFLLSFFNLQEIVKIVILLFCIPIILFAAVKISFQSSTWKLTEQEIHISRAGKDIILPLAQISYIKNHLRSGGNLLAIFFNNKRSTLRIWRNKLFVAVDDFESLLAELKSKEIAIVLG</sequence>
<keyword evidence="1" id="KW-0812">Transmembrane</keyword>
<gene>
    <name evidence="2" type="ORF">GCM10022216_31630</name>
</gene>
<keyword evidence="3" id="KW-1185">Reference proteome</keyword>
<evidence type="ECO:0000313" key="3">
    <source>
        <dbReference type="Proteomes" id="UP001500101"/>
    </source>
</evidence>
<comment type="caution">
    <text evidence="2">The sequence shown here is derived from an EMBL/GenBank/DDBJ whole genome shotgun (WGS) entry which is preliminary data.</text>
</comment>
<dbReference type="EMBL" id="BAAAZI010000012">
    <property type="protein sequence ID" value="GAA4146553.1"/>
    <property type="molecule type" value="Genomic_DNA"/>
</dbReference>
<organism evidence="2 3">
    <name type="scientific">Sphingobacterium kyonggiense</name>
    <dbReference type="NCBI Taxonomy" id="714075"/>
    <lineage>
        <taxon>Bacteria</taxon>
        <taxon>Pseudomonadati</taxon>
        <taxon>Bacteroidota</taxon>
        <taxon>Sphingobacteriia</taxon>
        <taxon>Sphingobacteriales</taxon>
        <taxon>Sphingobacteriaceae</taxon>
        <taxon>Sphingobacterium</taxon>
    </lineage>
</organism>
<feature type="transmembrane region" description="Helical" evidence="1">
    <location>
        <begin position="39"/>
        <end position="58"/>
    </location>
</feature>
<keyword evidence="1" id="KW-1133">Transmembrane helix</keyword>
<dbReference type="Proteomes" id="UP001500101">
    <property type="component" value="Unassembled WGS sequence"/>
</dbReference>
<keyword evidence="1" id="KW-0472">Membrane</keyword>